<keyword evidence="10" id="KW-1185">Reference proteome</keyword>
<feature type="transmembrane region" description="Helical" evidence="7">
    <location>
        <begin position="391"/>
        <end position="414"/>
    </location>
</feature>
<proteinExistence type="predicted"/>
<dbReference type="AlphaFoldDB" id="A0A1B1MW92"/>
<comment type="subcellular location">
    <subcellularLocation>
        <location evidence="1">Cell membrane</location>
        <topology evidence="1">Multi-pass membrane protein</topology>
    </subcellularLocation>
</comment>
<dbReference type="Gene3D" id="1.20.1720.10">
    <property type="entry name" value="Multidrug resistance protein D"/>
    <property type="match status" value="1"/>
</dbReference>
<keyword evidence="6 7" id="KW-0472">Membrane</keyword>
<evidence type="ECO:0000256" key="4">
    <source>
        <dbReference type="ARBA" id="ARBA00022692"/>
    </source>
</evidence>
<dbReference type="Proteomes" id="UP000092573">
    <property type="component" value="Chromosome"/>
</dbReference>
<feature type="transmembrane region" description="Helical" evidence="7">
    <location>
        <begin position="302"/>
        <end position="324"/>
    </location>
</feature>
<accession>A0A1B1MW92</accession>
<dbReference type="InterPro" id="IPR020846">
    <property type="entry name" value="MFS_dom"/>
</dbReference>
<feature type="transmembrane region" description="Helical" evidence="7">
    <location>
        <begin position="104"/>
        <end position="124"/>
    </location>
</feature>
<feature type="transmembrane region" description="Helical" evidence="7">
    <location>
        <begin position="12"/>
        <end position="35"/>
    </location>
</feature>
<dbReference type="CDD" id="cd17502">
    <property type="entry name" value="MFS_Azr1_MDR_like"/>
    <property type="match status" value="1"/>
</dbReference>
<dbReference type="EMBL" id="CP014167">
    <property type="protein sequence ID" value="ANS73452.1"/>
    <property type="molecule type" value="Genomic_DNA"/>
</dbReference>
<feature type="transmembrane region" description="Helical" evidence="7">
    <location>
        <begin position="331"/>
        <end position="350"/>
    </location>
</feature>
<name>A0A1B1MW92_9BACL</name>
<feature type="transmembrane region" description="Helical" evidence="7">
    <location>
        <begin position="468"/>
        <end position="489"/>
    </location>
</feature>
<feature type="transmembrane region" description="Helical" evidence="7">
    <location>
        <begin position="267"/>
        <end position="290"/>
    </location>
</feature>
<feature type="transmembrane region" description="Helical" evidence="7">
    <location>
        <begin position="356"/>
        <end position="379"/>
    </location>
</feature>
<dbReference type="PROSITE" id="PS50850">
    <property type="entry name" value="MFS"/>
    <property type="match status" value="1"/>
</dbReference>
<dbReference type="FunFam" id="1.20.1720.10:FF:000004">
    <property type="entry name" value="EmrB/QacA family drug resistance transporter"/>
    <property type="match status" value="1"/>
</dbReference>
<dbReference type="GO" id="GO:0005886">
    <property type="term" value="C:plasma membrane"/>
    <property type="evidence" value="ECO:0007669"/>
    <property type="project" value="UniProtKB-SubCell"/>
</dbReference>
<feature type="transmembrane region" description="Helical" evidence="7">
    <location>
        <begin position="136"/>
        <end position="157"/>
    </location>
</feature>
<feature type="transmembrane region" description="Helical" evidence="7">
    <location>
        <begin position="163"/>
        <end position="184"/>
    </location>
</feature>
<organism evidence="9 10">
    <name type="scientific">Paenibacillus yonginensis</name>
    <dbReference type="NCBI Taxonomy" id="1462996"/>
    <lineage>
        <taxon>Bacteria</taxon>
        <taxon>Bacillati</taxon>
        <taxon>Bacillota</taxon>
        <taxon>Bacilli</taxon>
        <taxon>Bacillales</taxon>
        <taxon>Paenibacillaceae</taxon>
        <taxon>Paenibacillus</taxon>
    </lineage>
</organism>
<dbReference type="OrthoDB" id="9816041at2"/>
<evidence type="ECO:0000256" key="7">
    <source>
        <dbReference type="SAM" id="Phobius"/>
    </source>
</evidence>
<keyword evidence="4 7" id="KW-0812">Transmembrane</keyword>
<dbReference type="PANTHER" id="PTHR23501:SF170">
    <property type="entry name" value="MULTIDRUG RESISTANCE PROTEIN 3"/>
    <property type="match status" value="1"/>
</dbReference>
<evidence type="ECO:0000256" key="2">
    <source>
        <dbReference type="ARBA" id="ARBA00022448"/>
    </source>
</evidence>
<evidence type="ECO:0000259" key="8">
    <source>
        <dbReference type="PROSITE" id="PS50850"/>
    </source>
</evidence>
<evidence type="ECO:0000256" key="1">
    <source>
        <dbReference type="ARBA" id="ARBA00004651"/>
    </source>
</evidence>
<sequence length="512" mass="54724">MIQSNPRSLRFIVAGLLLGILMAAMDNTIVTTAMGTIVSDLGGMEQFVWVTSAYMVAVMAGTPIFGKLSDMYGRKRFYVFGIVVFLLGSILCGLATSITQLSLFRVIQGIGGGALMPIAFTIIFDIFPPKSRGKATGLFGAVFGLSSIVGPLLGAFITDHLGWNWVFYINVPVGIVSFILIMGFYKESPSHMKQKIDWFGAITLVGAIVCLMFGLELGGDTYAWNSAQIIGLFAGFAALLIAFLLIERKASEPIISFEMFKVRLFAASNAVALFYGAVFIVATVYIPIFVQGVYGGSATNSGLILMPMMIGSVIGAQSGGLLSTRLSFRNIMLISIVFFIAGMILLGTLNSDSSRALLTVYSIITGIGVGFSFSTLNLASIHHFEMRQRGSATSTITFMRSLGMTVGITIFGIIQRNLLTGQMKEAFAGSGQDAASFGNPQNALTPENRKLIPEAVLSKISDAMATSIAHTFLWSLIAVALAALFIMLMPKDRVQVDKKASAGKPAAHVSGE</sequence>
<dbReference type="STRING" id="1462996.AWM70_01695"/>
<evidence type="ECO:0000256" key="6">
    <source>
        <dbReference type="ARBA" id="ARBA00023136"/>
    </source>
</evidence>
<evidence type="ECO:0000256" key="3">
    <source>
        <dbReference type="ARBA" id="ARBA00022475"/>
    </source>
</evidence>
<protein>
    <submittedName>
        <fullName evidence="9">MFS transporter</fullName>
    </submittedName>
</protein>
<reference evidence="9 10" key="1">
    <citation type="submission" date="2016-01" db="EMBL/GenBank/DDBJ databases">
        <title>Complete Genome Sequence of Paenibacillus yonginensis DCY84, a novel Plant Growth-Promoting Bacteria with Elicitation of Induced Systemic Resistance.</title>
        <authorList>
            <person name="Kim Y.J."/>
            <person name="Yang D.C."/>
            <person name="Sukweenadhi J."/>
        </authorList>
    </citation>
    <scope>NUCLEOTIDE SEQUENCE [LARGE SCALE GENOMIC DNA]</scope>
    <source>
        <strain evidence="9 10">DCY84</strain>
    </source>
</reference>
<dbReference type="KEGG" id="pyg:AWM70_01695"/>
<evidence type="ECO:0000313" key="9">
    <source>
        <dbReference type="EMBL" id="ANS73452.1"/>
    </source>
</evidence>
<dbReference type="PRINTS" id="PR01036">
    <property type="entry name" value="TCRTETB"/>
</dbReference>
<dbReference type="RefSeq" id="WP_068693814.1">
    <property type="nucleotide sequence ID" value="NZ_CP014167.1"/>
</dbReference>
<keyword evidence="5 7" id="KW-1133">Transmembrane helix</keyword>
<keyword evidence="2" id="KW-0813">Transport</keyword>
<feature type="transmembrane region" description="Helical" evidence="7">
    <location>
        <begin position="47"/>
        <end position="65"/>
    </location>
</feature>
<dbReference type="InterPro" id="IPR004638">
    <property type="entry name" value="EmrB-like"/>
</dbReference>
<dbReference type="Pfam" id="PF07690">
    <property type="entry name" value="MFS_1"/>
    <property type="match status" value="1"/>
</dbReference>
<feature type="domain" description="Major facilitator superfamily (MFS) profile" evidence="8">
    <location>
        <begin position="12"/>
        <end position="494"/>
    </location>
</feature>
<feature type="transmembrane region" description="Helical" evidence="7">
    <location>
        <begin position="196"/>
        <end position="215"/>
    </location>
</feature>
<feature type="transmembrane region" description="Helical" evidence="7">
    <location>
        <begin position="227"/>
        <end position="246"/>
    </location>
</feature>
<dbReference type="Gene3D" id="1.20.1250.20">
    <property type="entry name" value="MFS general substrate transporter like domains"/>
    <property type="match status" value="1"/>
</dbReference>
<dbReference type="PANTHER" id="PTHR23501">
    <property type="entry name" value="MAJOR FACILITATOR SUPERFAMILY"/>
    <property type="match status" value="1"/>
</dbReference>
<dbReference type="GO" id="GO:0022857">
    <property type="term" value="F:transmembrane transporter activity"/>
    <property type="evidence" value="ECO:0007669"/>
    <property type="project" value="InterPro"/>
</dbReference>
<dbReference type="InterPro" id="IPR036259">
    <property type="entry name" value="MFS_trans_sf"/>
</dbReference>
<dbReference type="SUPFAM" id="SSF103473">
    <property type="entry name" value="MFS general substrate transporter"/>
    <property type="match status" value="1"/>
</dbReference>
<gene>
    <name evidence="9" type="ORF">AWM70_01695</name>
</gene>
<feature type="transmembrane region" description="Helical" evidence="7">
    <location>
        <begin position="77"/>
        <end position="98"/>
    </location>
</feature>
<evidence type="ECO:0000256" key="5">
    <source>
        <dbReference type="ARBA" id="ARBA00022989"/>
    </source>
</evidence>
<dbReference type="NCBIfam" id="TIGR00711">
    <property type="entry name" value="efflux_EmrB"/>
    <property type="match status" value="1"/>
</dbReference>
<keyword evidence="3" id="KW-1003">Cell membrane</keyword>
<dbReference type="InterPro" id="IPR011701">
    <property type="entry name" value="MFS"/>
</dbReference>
<evidence type="ECO:0000313" key="10">
    <source>
        <dbReference type="Proteomes" id="UP000092573"/>
    </source>
</evidence>